<accession>A0ABY2BU05</accession>
<evidence type="ECO:0000259" key="1">
    <source>
        <dbReference type="Pfam" id="PF01636"/>
    </source>
</evidence>
<sequence>MLWFRRRSGRVCEVERHPAFSDIALHTDDELAEALGAPIEERETIHVWPLSCVQRVLLADGSKLVYKAQLPPTVEPEFYQAASSKLLPDHQDLGGLDASRSMTIEWIDAPLLADLELEPTELVEHGRRLVTQIGEIGGQLPTYLTIGDEQTWSDLVDEVLERHEKLLADGRFTLTNHESVRRVRAWAAGDEVLNALTATPQVIHGDLKADQVFITSDGYRVIDWQRPVLAPADVDLVLLLVDQGIDPRDFVDPAIVGIFWFLRLHWAVEAQYTLFPDNRWRLFDEWSQEAITTILG</sequence>
<dbReference type="InterPro" id="IPR002575">
    <property type="entry name" value="Aminoglycoside_PTrfase"/>
</dbReference>
<dbReference type="SUPFAM" id="SSF56112">
    <property type="entry name" value="Protein kinase-like (PK-like)"/>
    <property type="match status" value="1"/>
</dbReference>
<protein>
    <submittedName>
        <fullName evidence="2">Phosphotransferase family enzyme</fullName>
    </submittedName>
</protein>
<name>A0ABY2BU05_9ACTN</name>
<evidence type="ECO:0000313" key="2">
    <source>
        <dbReference type="EMBL" id="TCO31580.1"/>
    </source>
</evidence>
<dbReference type="InterPro" id="IPR011009">
    <property type="entry name" value="Kinase-like_dom_sf"/>
</dbReference>
<proteinExistence type="predicted"/>
<evidence type="ECO:0000313" key="3">
    <source>
        <dbReference type="Proteomes" id="UP000295818"/>
    </source>
</evidence>
<dbReference type="Proteomes" id="UP000295818">
    <property type="component" value="Unassembled WGS sequence"/>
</dbReference>
<gene>
    <name evidence="2" type="ORF">EV644_101220</name>
</gene>
<feature type="domain" description="Aminoglycoside phosphotransferase" evidence="1">
    <location>
        <begin position="100"/>
        <end position="247"/>
    </location>
</feature>
<dbReference type="EMBL" id="SLWM01000001">
    <property type="protein sequence ID" value="TCO31580.1"/>
    <property type="molecule type" value="Genomic_DNA"/>
</dbReference>
<dbReference type="Gene3D" id="3.90.1200.10">
    <property type="match status" value="1"/>
</dbReference>
<reference evidence="2 3" key="1">
    <citation type="journal article" date="2015" name="Stand. Genomic Sci.">
        <title>Genomic Encyclopedia of Bacterial and Archaeal Type Strains, Phase III: the genomes of soil and plant-associated and newly described type strains.</title>
        <authorList>
            <person name="Whitman W.B."/>
            <person name="Woyke T."/>
            <person name="Klenk H.P."/>
            <person name="Zhou Y."/>
            <person name="Lilburn T.G."/>
            <person name="Beck B.J."/>
            <person name="De Vos P."/>
            <person name="Vandamme P."/>
            <person name="Eisen J.A."/>
            <person name="Garrity G."/>
            <person name="Hugenholtz P."/>
            <person name="Kyrpides N.C."/>
        </authorList>
    </citation>
    <scope>NUCLEOTIDE SEQUENCE [LARGE SCALE GENOMIC DNA]</scope>
    <source>
        <strain evidence="2 3">VKM Ac-2538</strain>
    </source>
</reference>
<dbReference type="Pfam" id="PF01636">
    <property type="entry name" value="APH"/>
    <property type="match status" value="1"/>
</dbReference>
<comment type="caution">
    <text evidence="2">The sequence shown here is derived from an EMBL/GenBank/DDBJ whole genome shotgun (WGS) entry which is preliminary data.</text>
</comment>
<organism evidence="2 3">
    <name type="scientific">Kribbella orskensis</name>
    <dbReference type="NCBI Taxonomy" id="2512216"/>
    <lineage>
        <taxon>Bacteria</taxon>
        <taxon>Bacillati</taxon>
        <taxon>Actinomycetota</taxon>
        <taxon>Actinomycetes</taxon>
        <taxon>Propionibacteriales</taxon>
        <taxon>Kribbellaceae</taxon>
        <taxon>Kribbella</taxon>
    </lineage>
</organism>
<keyword evidence="3" id="KW-1185">Reference proteome</keyword>